<accession>R0I719</accession>
<keyword evidence="4" id="KW-1185">Reference proteome</keyword>
<reference evidence="3 4" key="2">
    <citation type="journal article" date="2013" name="PLoS Genet.">
        <title>Comparative genome structure, secondary metabolite, and effector coding capacity across Cochliobolus pathogens.</title>
        <authorList>
            <person name="Condon B.J."/>
            <person name="Leng Y."/>
            <person name="Wu D."/>
            <person name="Bushley K.E."/>
            <person name="Ohm R.A."/>
            <person name="Otillar R."/>
            <person name="Martin J."/>
            <person name="Schackwitz W."/>
            <person name="Grimwood J."/>
            <person name="MohdZainudin N."/>
            <person name="Xue C."/>
            <person name="Wang R."/>
            <person name="Manning V.A."/>
            <person name="Dhillon B."/>
            <person name="Tu Z.J."/>
            <person name="Steffenson B.J."/>
            <person name="Salamov A."/>
            <person name="Sun H."/>
            <person name="Lowry S."/>
            <person name="LaButti K."/>
            <person name="Han J."/>
            <person name="Copeland A."/>
            <person name="Lindquist E."/>
            <person name="Barry K."/>
            <person name="Schmutz J."/>
            <person name="Baker S.E."/>
            <person name="Ciuffetti L.M."/>
            <person name="Grigoriev I.V."/>
            <person name="Zhong S."/>
            <person name="Turgeon B.G."/>
        </authorList>
    </citation>
    <scope>NUCLEOTIDE SEQUENCE [LARGE SCALE GENOMIC DNA]</scope>
    <source>
        <strain evidence="4">28A</strain>
    </source>
</reference>
<evidence type="ECO:0000313" key="4">
    <source>
        <dbReference type="Proteomes" id="UP000016935"/>
    </source>
</evidence>
<gene>
    <name evidence="3" type="ORF">SETTUDRAFT_99205</name>
</gene>
<dbReference type="GeneID" id="19406419"/>
<dbReference type="InterPro" id="IPR056009">
    <property type="entry name" value="DUF7587"/>
</dbReference>
<evidence type="ECO:0000259" key="2">
    <source>
        <dbReference type="Pfam" id="PF24494"/>
    </source>
</evidence>
<dbReference type="EMBL" id="KB908866">
    <property type="protein sequence ID" value="EOA81370.1"/>
    <property type="molecule type" value="Genomic_DNA"/>
</dbReference>
<evidence type="ECO:0000256" key="1">
    <source>
        <dbReference type="SAM" id="MobiDB-lite"/>
    </source>
</evidence>
<feature type="region of interest" description="Disordered" evidence="1">
    <location>
        <begin position="234"/>
        <end position="258"/>
    </location>
</feature>
<organism evidence="3 4">
    <name type="scientific">Exserohilum turcicum (strain 28A)</name>
    <name type="common">Northern leaf blight fungus</name>
    <name type="synonym">Setosphaeria turcica</name>
    <dbReference type="NCBI Taxonomy" id="671987"/>
    <lineage>
        <taxon>Eukaryota</taxon>
        <taxon>Fungi</taxon>
        <taxon>Dikarya</taxon>
        <taxon>Ascomycota</taxon>
        <taxon>Pezizomycotina</taxon>
        <taxon>Dothideomycetes</taxon>
        <taxon>Pleosporomycetidae</taxon>
        <taxon>Pleosporales</taxon>
        <taxon>Pleosporineae</taxon>
        <taxon>Pleosporaceae</taxon>
        <taxon>Exserohilum</taxon>
    </lineage>
</organism>
<name>R0I719_EXST2</name>
<protein>
    <recommendedName>
        <fullName evidence="2">DUF7587 domain-containing protein</fullName>
    </recommendedName>
</protein>
<feature type="domain" description="DUF7587" evidence="2">
    <location>
        <begin position="264"/>
        <end position="352"/>
    </location>
</feature>
<dbReference type="Proteomes" id="UP000016935">
    <property type="component" value="Unassembled WGS sequence"/>
</dbReference>
<reference evidence="3 4" key="1">
    <citation type="journal article" date="2012" name="PLoS Pathog.">
        <title>Diverse lifestyles and strategies of plant pathogenesis encoded in the genomes of eighteen Dothideomycetes fungi.</title>
        <authorList>
            <person name="Ohm R.A."/>
            <person name="Feau N."/>
            <person name="Henrissat B."/>
            <person name="Schoch C.L."/>
            <person name="Horwitz B.A."/>
            <person name="Barry K.W."/>
            <person name="Condon B.J."/>
            <person name="Copeland A.C."/>
            <person name="Dhillon B."/>
            <person name="Glaser F."/>
            <person name="Hesse C.N."/>
            <person name="Kosti I."/>
            <person name="LaButti K."/>
            <person name="Lindquist E.A."/>
            <person name="Lucas S."/>
            <person name="Salamov A.A."/>
            <person name="Bradshaw R.E."/>
            <person name="Ciuffetti L."/>
            <person name="Hamelin R.C."/>
            <person name="Kema G.H.J."/>
            <person name="Lawrence C."/>
            <person name="Scott J.A."/>
            <person name="Spatafora J.W."/>
            <person name="Turgeon B.G."/>
            <person name="de Wit P.J.G.M."/>
            <person name="Zhong S."/>
            <person name="Goodwin S.B."/>
            <person name="Grigoriev I.V."/>
        </authorList>
    </citation>
    <scope>NUCLEOTIDE SEQUENCE [LARGE SCALE GENOMIC DNA]</scope>
    <source>
        <strain evidence="4">28A</strain>
    </source>
</reference>
<dbReference type="AlphaFoldDB" id="R0I719"/>
<dbReference type="HOGENOM" id="CLU_572358_0_0_1"/>
<dbReference type="RefSeq" id="XP_008030858.1">
    <property type="nucleotide sequence ID" value="XM_008032667.1"/>
</dbReference>
<evidence type="ECO:0000313" key="3">
    <source>
        <dbReference type="EMBL" id="EOA81370.1"/>
    </source>
</evidence>
<proteinExistence type="predicted"/>
<dbReference type="OrthoDB" id="5397734at2759"/>
<dbReference type="Pfam" id="PF24494">
    <property type="entry name" value="DUF7587"/>
    <property type="match status" value="1"/>
</dbReference>
<dbReference type="eggNOG" id="ENOG502SXGW">
    <property type="taxonomic scope" value="Eukaryota"/>
</dbReference>
<sequence length="509" mass="56821">MGGGPRPNKTNHQIKANNFRPVQHKLKFDVKEANGSTIPLTQDLSNLESLAALRRIERDPSHLWDEDERELLTVLYRWYNNADPSTIPKVFNAVTGLSLRLSVVRYQFESHILLYGGRAFPEFARVMSVPFDDPEGRYDEIRGIIEDTAAEPGINLPRRETEVHFTSGTARYAKSPRTRRTYRALVRKATQQEKEKARIARMSQLVELPACRQPASIPYRLGRIDISMHPDQMDKETWSDVEDSPSSSPLAPITPGTRTPPAVRNIAFRVWDANSRTAFTEESGFVSQAFTIWRNEYPPPFSPDGQGRQALMIFTNLHLSLTGGASTFVSLSTSLLQVLVKASTMHDPRIAVERMVWCAVPAEAILWHFPLSHLHEVCEADDACAELLSLADIERGLRTRHVAARMQQRCKSINDIVAARAMAVIARAFGVHRPNARLEHIQGMIAALVDSLQLSVGDAATPIPSRVAHAFAATLKSERHGVENVASAFLAGVQQGVDTTAYYAHRRPK</sequence>